<keyword evidence="9" id="KW-0539">Nucleus</keyword>
<dbReference type="PANTHER" id="PTHR46481:SF10">
    <property type="entry name" value="ZINC FINGER BED DOMAIN-CONTAINING PROTEIN 39"/>
    <property type="match status" value="1"/>
</dbReference>
<feature type="compositionally biased region" description="Basic and acidic residues" evidence="11">
    <location>
        <begin position="24"/>
        <end position="38"/>
    </location>
</feature>
<feature type="compositionally biased region" description="Polar residues" evidence="11">
    <location>
        <begin position="1"/>
        <end position="15"/>
    </location>
</feature>
<keyword evidence="13" id="KW-1185">Reference proteome</keyword>
<accession>A0A6P6X342</accession>
<dbReference type="AlphaFoldDB" id="A0A6P6X342"/>
<feature type="region of interest" description="Disordered" evidence="11">
    <location>
        <begin position="1"/>
        <end position="38"/>
    </location>
</feature>
<dbReference type="SUPFAM" id="SSF53098">
    <property type="entry name" value="Ribonuclease H-like"/>
    <property type="match status" value="1"/>
</dbReference>
<dbReference type="InterPro" id="IPR003656">
    <property type="entry name" value="Znf_BED"/>
</dbReference>
<protein>
    <submittedName>
        <fullName evidence="14">Zinc finger BED domain-containing protein RICESLEEPER 2-like</fullName>
    </submittedName>
</protein>
<keyword evidence="7" id="KW-0238">DNA-binding</keyword>
<evidence type="ECO:0000256" key="8">
    <source>
        <dbReference type="ARBA" id="ARBA00023163"/>
    </source>
</evidence>
<dbReference type="GO" id="GO:0003677">
    <property type="term" value="F:DNA binding"/>
    <property type="evidence" value="ECO:0007669"/>
    <property type="project" value="UniProtKB-KW"/>
</dbReference>
<evidence type="ECO:0000256" key="6">
    <source>
        <dbReference type="ARBA" id="ARBA00023015"/>
    </source>
</evidence>
<evidence type="ECO:0000256" key="1">
    <source>
        <dbReference type="ARBA" id="ARBA00004123"/>
    </source>
</evidence>
<comment type="subunit">
    <text evidence="2">Homodimer.</text>
</comment>
<evidence type="ECO:0000256" key="3">
    <source>
        <dbReference type="ARBA" id="ARBA00022723"/>
    </source>
</evidence>
<dbReference type="InterPro" id="IPR008906">
    <property type="entry name" value="HATC_C_dom"/>
</dbReference>
<comment type="subcellular location">
    <subcellularLocation>
        <location evidence="1">Nucleus</location>
    </subcellularLocation>
</comment>
<keyword evidence="6" id="KW-0805">Transcription regulation</keyword>
<keyword evidence="5" id="KW-0862">Zinc</keyword>
<dbReference type="InterPro" id="IPR025525">
    <property type="entry name" value="hAT-like_transposase_RNase-H"/>
</dbReference>
<evidence type="ECO:0000256" key="11">
    <source>
        <dbReference type="SAM" id="MobiDB-lite"/>
    </source>
</evidence>
<reference evidence="13" key="1">
    <citation type="journal article" date="2025" name="Foods">
        <title>Unveiling the Microbial Signatures of Arabica Coffee Cherries: Insights into Ripeness Specific Diversity, Functional Traits, and Implications for Quality and Safety.</title>
        <authorList>
            <consortium name="RefSeq"/>
            <person name="Tenea G.N."/>
            <person name="Cifuentes V."/>
            <person name="Reyes P."/>
            <person name="Cevallos-Vallejos M."/>
        </authorList>
    </citation>
    <scope>NUCLEOTIDE SEQUENCE [LARGE SCALE GENOMIC DNA]</scope>
</reference>
<evidence type="ECO:0000313" key="13">
    <source>
        <dbReference type="Proteomes" id="UP001652660"/>
    </source>
</evidence>
<evidence type="ECO:0000259" key="12">
    <source>
        <dbReference type="PROSITE" id="PS50808"/>
    </source>
</evidence>
<evidence type="ECO:0000256" key="7">
    <source>
        <dbReference type="ARBA" id="ARBA00023125"/>
    </source>
</evidence>
<evidence type="ECO:0000256" key="5">
    <source>
        <dbReference type="ARBA" id="ARBA00022833"/>
    </source>
</evidence>
<dbReference type="InterPro" id="IPR012337">
    <property type="entry name" value="RNaseH-like_sf"/>
</dbReference>
<keyword evidence="4 10" id="KW-0863">Zinc-finger</keyword>
<gene>
    <name evidence="14" type="primary">LOC113739101</name>
</gene>
<dbReference type="GO" id="GO:0008270">
    <property type="term" value="F:zinc ion binding"/>
    <property type="evidence" value="ECO:0007669"/>
    <property type="project" value="UniProtKB-KW"/>
</dbReference>
<dbReference type="GeneID" id="113739101"/>
<proteinExistence type="predicted"/>
<evidence type="ECO:0000313" key="14">
    <source>
        <dbReference type="RefSeq" id="XP_027122148.1"/>
    </source>
</evidence>
<reference evidence="14" key="2">
    <citation type="submission" date="2025-08" db="UniProtKB">
        <authorList>
            <consortium name="RefSeq"/>
        </authorList>
    </citation>
    <scope>IDENTIFICATION</scope>
    <source>
        <tissue evidence="14">Leaves</tissue>
    </source>
</reference>
<dbReference type="Proteomes" id="UP001652660">
    <property type="component" value="Chromosome 6e"/>
</dbReference>
<sequence>MSSLPSNPTGPSSTADENEVAILDSEKEEVKEDDSCKKPREKKLTSKVWFDMDRVKTATGILAICKHCKKKMAGDSSCRTSHLKKHIDNCIARRHRSGGQQVLQLAKNALDDKVKVQTFKFDQERSRMDLARAIIKHNYPFNIVEHEYFEIFLNNLEPNFKLVSRNTARADVISVYKEEKAELYKYLDDFDGKISLTTDLWTSDHQNFAYACLTAHYVNEHWELKKKIIAFKSVPYPHDGETLVRFISDIILEWNIDKKLTSVVVDNTSSNDSMVKCLKSWLLDKSLLNLGGDLFHVRCSAHILNLIVQDGLAIVGKLLHKIRETLKYLKRSTSFYQKFENAINQCKLKNKKRVGIDIQNRWNSTFLILETALPLKEAFCRLEQMDRNYKFNPSENDWKVASVVHGCLKKFYEATCHFSGSNFPTSNVFFPDICNLRIKMRQWEVSEHDFIREMAIPMKAKFEKYWEECSLVLAIAVVFDPRFKLALVEYYYNDLYGEGGERYVDRVRNAIANLFVEYGGDLTPFLSYVGDNIGEGTSSCGNKNIDAEDDDDKLSDFDKWYQQSCSSTILASQKSELQSYLDEPVFPRKDNFDILGWWKANSLKFPIFSKMARDILAIPATTVASESAFSVGGRVIDETCAALLPDVVEALITTGDWLPLKKKRSCIESGHLGWTNSPTCYGPTEPPEIRYTGNPVFFNLQSEAMVPAEFITPNPSIDAFAAEVNEEGRRVDLDFIEKKRDAATARVALYKNILTSYYNARIRHLRFSPADLVL</sequence>
<organism evidence="13 14">
    <name type="scientific">Coffea arabica</name>
    <name type="common">Arabian coffee</name>
    <dbReference type="NCBI Taxonomy" id="13443"/>
    <lineage>
        <taxon>Eukaryota</taxon>
        <taxon>Viridiplantae</taxon>
        <taxon>Streptophyta</taxon>
        <taxon>Embryophyta</taxon>
        <taxon>Tracheophyta</taxon>
        <taxon>Spermatophyta</taxon>
        <taxon>Magnoliopsida</taxon>
        <taxon>eudicotyledons</taxon>
        <taxon>Gunneridae</taxon>
        <taxon>Pentapetalae</taxon>
        <taxon>asterids</taxon>
        <taxon>lamiids</taxon>
        <taxon>Gentianales</taxon>
        <taxon>Rubiaceae</taxon>
        <taxon>Ixoroideae</taxon>
        <taxon>Gardenieae complex</taxon>
        <taxon>Bertiereae - Coffeeae clade</taxon>
        <taxon>Coffeeae</taxon>
        <taxon>Coffea</taxon>
    </lineage>
</organism>
<dbReference type="PROSITE" id="PS50808">
    <property type="entry name" value="ZF_BED"/>
    <property type="match status" value="1"/>
</dbReference>
<evidence type="ECO:0000256" key="4">
    <source>
        <dbReference type="ARBA" id="ARBA00022771"/>
    </source>
</evidence>
<dbReference type="SMART" id="SM00614">
    <property type="entry name" value="ZnF_BED"/>
    <property type="match status" value="1"/>
</dbReference>
<dbReference type="InterPro" id="IPR052035">
    <property type="entry name" value="ZnF_BED_domain_contain"/>
</dbReference>
<keyword evidence="3" id="KW-0479">Metal-binding</keyword>
<evidence type="ECO:0000256" key="9">
    <source>
        <dbReference type="ARBA" id="ARBA00023242"/>
    </source>
</evidence>
<dbReference type="Pfam" id="PF05699">
    <property type="entry name" value="Dimer_Tnp_hAT"/>
    <property type="match status" value="1"/>
</dbReference>
<dbReference type="Pfam" id="PF14372">
    <property type="entry name" value="hAT-like_RNase-H"/>
    <property type="match status" value="1"/>
</dbReference>
<keyword evidence="8" id="KW-0804">Transcription</keyword>
<dbReference type="OrthoDB" id="1873329at2759"/>
<feature type="domain" description="BED-type" evidence="12">
    <location>
        <begin position="43"/>
        <end position="102"/>
    </location>
</feature>
<evidence type="ECO:0000256" key="2">
    <source>
        <dbReference type="ARBA" id="ARBA00011738"/>
    </source>
</evidence>
<name>A0A6P6X342_COFAR</name>
<dbReference type="GO" id="GO:0046983">
    <property type="term" value="F:protein dimerization activity"/>
    <property type="evidence" value="ECO:0007669"/>
    <property type="project" value="InterPro"/>
</dbReference>
<dbReference type="PANTHER" id="PTHR46481">
    <property type="entry name" value="ZINC FINGER BED DOMAIN-CONTAINING PROTEIN 4"/>
    <property type="match status" value="1"/>
</dbReference>
<evidence type="ECO:0000256" key="10">
    <source>
        <dbReference type="PROSITE-ProRule" id="PRU00027"/>
    </source>
</evidence>
<dbReference type="RefSeq" id="XP_027122148.1">
    <property type="nucleotide sequence ID" value="XM_027266347.1"/>
</dbReference>
<dbReference type="GO" id="GO:0005634">
    <property type="term" value="C:nucleus"/>
    <property type="evidence" value="ECO:0007669"/>
    <property type="project" value="UniProtKB-SubCell"/>
</dbReference>